<evidence type="ECO:0000259" key="2">
    <source>
        <dbReference type="Pfam" id="PF20703"/>
    </source>
</evidence>
<dbReference type="GO" id="GO:0004519">
    <property type="term" value="F:endonuclease activity"/>
    <property type="evidence" value="ECO:0007669"/>
    <property type="project" value="InterPro"/>
</dbReference>
<dbReference type="Pfam" id="PF04471">
    <property type="entry name" value="Mrr_cat"/>
    <property type="match status" value="1"/>
</dbReference>
<reference evidence="3 4" key="1">
    <citation type="submission" date="2017-01" db="EMBL/GenBank/DDBJ databases">
        <authorList>
            <person name="Mah S.A."/>
            <person name="Swanson W.J."/>
            <person name="Moy G.W."/>
            <person name="Vacquier V.D."/>
        </authorList>
    </citation>
    <scope>NUCLEOTIDE SEQUENCE [LARGE SCALE GENOMIC DNA]</scope>
    <source>
        <strain evidence="3 4">DCY110</strain>
    </source>
</reference>
<dbReference type="InterPro" id="IPR027417">
    <property type="entry name" value="P-loop_NTPase"/>
</dbReference>
<dbReference type="InterPro" id="IPR011335">
    <property type="entry name" value="Restrct_endonuc-II-like"/>
</dbReference>
<dbReference type="KEGG" id="rhy:RD110_12975"/>
<sequence length="901" mass="98158">MADKFQSLDIAAPPLVIIADGDTPAAQGNARGHLFERFIARVFEAYGYEAPSRASMNVRSNGYELDISTKTTLSGEPAIAECKAYSSPLAITALKAFYGQLCTERLESPTTKGWFVAIPGMTGDGHQLAKKLETKDSGFRLLTAVEVYELVKQKGWADPIKAEASPISDQGLLLTAAGICAIAKELDADTRLPTRILVRRAHGAISETEKSLLAASDYAGALPVFDVSATTVPAAVNRTHVEAPTLVTVVGSTEDFEYQFPAAPQFFVGREALLRDVQGVTKFDGTGQVIVLNAQSGWGKSSLALRIADQVRKAGGAALVFDTRTASSFSYVAAALQRATMVAVNDGLLTLQPNFSFASLQSAIQTLELASWKTPAAPLLIFFDQFENVFRDPRLTLEFRDLALSVRELSAPVSIGFSWKTDLVSLTENYPYRLRDEIRGTALVLNVEPFGPNEVGTLLGRLAKAAGAKLSLDLRQRIREYSQGLPWLLKKLASHILAQLKAGTSEEELLADSLNVERLFEQDIMALEASELDALKAIAREAPVAVVDVVERVSADMIQSLVDRRLLVRVGERLDIYWDTFREFLITGKIAVEDTYILRARPASTARLMQLVVANGGELATSDAVKALKTSQNVVFNISRELRQLGVLSPRQGMLVLVEQLRAPINEAKLQERVARSLKRHRLFGVVQQLLQSSTVSIDDFAAKLPPVFPAIEATEKTWRTYADAFAHWLDYAGLIHMRGQLLCPPSAGSKMRLLDEDGRNRRRTFPQGSPDIAIKYLQDQAVGLPSLPESSQSKAISDLQVLGVIREDLTVKDLECHAALTAGQPQVIELIPLLRSLPAVAAALARLEIEPTMRAEAVGALLREGYGATWAPATVSMAGTKFRAWARVAGLTVAKTSRKE</sequence>
<dbReference type="EMBL" id="CP019236">
    <property type="protein sequence ID" value="APW37994.1"/>
    <property type="molecule type" value="Genomic_DNA"/>
</dbReference>
<dbReference type="RefSeq" id="WP_076199873.1">
    <property type="nucleotide sequence ID" value="NZ_CP019236.1"/>
</dbReference>
<accession>A0A1P8JW64</accession>
<protein>
    <submittedName>
        <fullName evidence="3">Uncharacterized protein</fullName>
    </submittedName>
</protein>
<dbReference type="SUPFAM" id="SSF52540">
    <property type="entry name" value="P-loop containing nucleoside triphosphate hydrolases"/>
    <property type="match status" value="1"/>
</dbReference>
<feature type="domain" description="Restriction endonuclease type IV Mrr" evidence="1">
    <location>
        <begin position="31"/>
        <end position="133"/>
    </location>
</feature>
<dbReference type="OrthoDB" id="5521926at2"/>
<name>A0A1P8JW64_9BURK</name>
<feature type="domain" description="Novel STAND NTPase 1" evidence="2">
    <location>
        <begin position="263"/>
        <end position="484"/>
    </location>
</feature>
<evidence type="ECO:0000313" key="4">
    <source>
        <dbReference type="Proteomes" id="UP000186609"/>
    </source>
</evidence>
<proteinExistence type="predicted"/>
<dbReference type="InterPro" id="IPR049052">
    <property type="entry name" value="nSTAND1"/>
</dbReference>
<gene>
    <name evidence="3" type="ORF">RD110_12975</name>
</gene>
<dbReference type="Proteomes" id="UP000186609">
    <property type="component" value="Chromosome"/>
</dbReference>
<dbReference type="Gene3D" id="3.40.1350.10">
    <property type="match status" value="1"/>
</dbReference>
<evidence type="ECO:0000313" key="3">
    <source>
        <dbReference type="EMBL" id="APW37994.1"/>
    </source>
</evidence>
<dbReference type="GO" id="GO:0003677">
    <property type="term" value="F:DNA binding"/>
    <property type="evidence" value="ECO:0007669"/>
    <property type="project" value="InterPro"/>
</dbReference>
<dbReference type="GO" id="GO:0009307">
    <property type="term" value="P:DNA restriction-modification system"/>
    <property type="evidence" value="ECO:0007669"/>
    <property type="project" value="InterPro"/>
</dbReference>
<dbReference type="InterPro" id="IPR011856">
    <property type="entry name" value="tRNA_endonuc-like_dom_sf"/>
</dbReference>
<dbReference type="InterPro" id="IPR007560">
    <property type="entry name" value="Restrct_endonuc_IV_Mrr"/>
</dbReference>
<organism evidence="3 4">
    <name type="scientific">Rhodoferax koreensis</name>
    <dbReference type="NCBI Taxonomy" id="1842727"/>
    <lineage>
        <taxon>Bacteria</taxon>
        <taxon>Pseudomonadati</taxon>
        <taxon>Pseudomonadota</taxon>
        <taxon>Betaproteobacteria</taxon>
        <taxon>Burkholderiales</taxon>
        <taxon>Comamonadaceae</taxon>
        <taxon>Rhodoferax</taxon>
    </lineage>
</organism>
<dbReference type="AlphaFoldDB" id="A0A1P8JW64"/>
<dbReference type="Pfam" id="PF20703">
    <property type="entry name" value="nSTAND1"/>
    <property type="match status" value="1"/>
</dbReference>
<dbReference type="Gene3D" id="3.40.50.300">
    <property type="entry name" value="P-loop containing nucleotide triphosphate hydrolases"/>
    <property type="match status" value="1"/>
</dbReference>
<dbReference type="SUPFAM" id="SSF52980">
    <property type="entry name" value="Restriction endonuclease-like"/>
    <property type="match status" value="1"/>
</dbReference>
<evidence type="ECO:0000259" key="1">
    <source>
        <dbReference type="Pfam" id="PF04471"/>
    </source>
</evidence>
<keyword evidence="4" id="KW-1185">Reference proteome</keyword>